<dbReference type="GO" id="GO:0071040">
    <property type="term" value="P:nuclear polyadenylation-dependent antisense transcript catabolic process"/>
    <property type="evidence" value="ECO:0007669"/>
    <property type="project" value="TreeGrafter"/>
</dbReference>
<dbReference type="GO" id="GO:0071035">
    <property type="term" value="P:nuclear polyadenylation-dependent rRNA catabolic process"/>
    <property type="evidence" value="ECO:0007669"/>
    <property type="project" value="TreeGrafter"/>
</dbReference>
<evidence type="ECO:0000256" key="1">
    <source>
        <dbReference type="SAM" id="MobiDB-lite"/>
    </source>
</evidence>
<dbReference type="GO" id="GO:0000176">
    <property type="term" value="C:nuclear exosome (RNase complex)"/>
    <property type="evidence" value="ECO:0007669"/>
    <property type="project" value="TreeGrafter"/>
</dbReference>
<dbReference type="OrthoDB" id="2250022at2759"/>
<organism evidence="3 4">
    <name type="scientific">Theileria equi strain WA</name>
    <dbReference type="NCBI Taxonomy" id="1537102"/>
    <lineage>
        <taxon>Eukaryota</taxon>
        <taxon>Sar</taxon>
        <taxon>Alveolata</taxon>
        <taxon>Apicomplexa</taxon>
        <taxon>Aconoidasida</taxon>
        <taxon>Piroplasmida</taxon>
        <taxon>Theileriidae</taxon>
        <taxon>Theileria</taxon>
    </lineage>
</organism>
<dbReference type="PANTHER" id="PTHR12124">
    <property type="entry name" value="POLYMYOSITIS/SCLERODERMA AUTOANTIGEN-RELATED"/>
    <property type="match status" value="1"/>
</dbReference>
<dbReference type="PANTHER" id="PTHR12124:SF47">
    <property type="entry name" value="EXOSOME COMPONENT 10"/>
    <property type="match status" value="1"/>
</dbReference>
<dbReference type="STRING" id="1537102.L1LC88"/>
<dbReference type="Pfam" id="PF01612">
    <property type="entry name" value="DNA_pol_A_exo1"/>
    <property type="match status" value="1"/>
</dbReference>
<dbReference type="GO" id="GO:0005730">
    <property type="term" value="C:nucleolus"/>
    <property type="evidence" value="ECO:0007669"/>
    <property type="project" value="TreeGrafter"/>
</dbReference>
<dbReference type="GO" id="GO:0071039">
    <property type="term" value="P:nuclear polyadenylation-dependent CUT catabolic process"/>
    <property type="evidence" value="ECO:0007669"/>
    <property type="project" value="TreeGrafter"/>
</dbReference>
<dbReference type="AlphaFoldDB" id="L1LC88"/>
<dbReference type="InterPro" id="IPR012337">
    <property type="entry name" value="RNaseH-like_sf"/>
</dbReference>
<dbReference type="GO" id="GO:0071044">
    <property type="term" value="P:histone mRNA catabolic process"/>
    <property type="evidence" value="ECO:0007669"/>
    <property type="project" value="TreeGrafter"/>
</dbReference>
<feature type="region of interest" description="Disordered" evidence="1">
    <location>
        <begin position="1"/>
        <end position="31"/>
    </location>
</feature>
<protein>
    <submittedName>
        <fullName evidence="3">3'-5' exonuclease domain containing protein</fullName>
    </submittedName>
</protein>
<dbReference type="Gene3D" id="3.30.420.10">
    <property type="entry name" value="Ribonuclease H-like superfamily/Ribonuclease H"/>
    <property type="match status" value="1"/>
</dbReference>
<dbReference type="EMBL" id="ACOU01000004">
    <property type="protein sequence ID" value="EKX72865.1"/>
    <property type="molecule type" value="Genomic_DNA"/>
</dbReference>
<sequence>MVAKKKKSKGQDPSVPQAEDSQEPKEAGFEPVLNDLIATSKKILRDSEKFPSGVEYTEYMNIEDYANKVKSLNEKFKTATEKINVIAKKLSAEGGGNHSLLEDLLAIHVEQRALLTSDAPVPATPVNKRVDIAPPPAPEVSSSNDSTPVKKHAKKVADALQGIITFAQVMELENECLVEFPRKVNTDDYKRLQGRPQHNFKDCFDNFSSRFFDPKRYKKCNPIRPQVTISSNKKDPGELKVPTTFNPCIYPDYRYFETYKEPYSYLHSGFPSFQHPYSAELNALNWSEDTTLHSHTGKKITGGGTLFKMTDDTIYERECKYTLVDDVKGLKKMIATLKKEKIIAVDVEHHSEETFRGFVCLVQFSSSKEDWIVDPFKIFGSMNLLNEVMTDPEILKVFHGSDNDIIWLQRDFGVYVVNMFDTKAAAEVLKVPGKRSLDYLLMNLCGVRIDKSYQTADWRKRPLPPEMLKYACGDTHYLIKLYTILKNLALGMEDGREKIIQIMKNGKHICQRQYSEKNPKLIAMARSIGNKYGIPVDKLNRISYNLLFNLLVFRNIAARTLDESESLLLSDRNIATIVRRANSGSFQRFAKAAYPCLVNLGPEIAYIIKLRNTIFDLFSGVEEGKIEIKHQVNLELAKDLSQFKLGTDNEEVNVSRGSPSESSGKMDTSTISSTLEIYKKFVQDGLFNSVAPVNIDISGLRGLVKHETPRIATQETSVVKRSLADEGNVQPPWKRRNLKFYH</sequence>
<dbReference type="GO" id="GO:0000467">
    <property type="term" value="P:exonucleolytic trimming to generate mature 3'-end of 5.8S rRNA from tricistronic rRNA transcript (SSU-rRNA, 5.8S rRNA, LSU-rRNA)"/>
    <property type="evidence" value="ECO:0007669"/>
    <property type="project" value="InterPro"/>
</dbReference>
<dbReference type="GO" id="GO:0071051">
    <property type="term" value="P:poly(A)-dependent snoRNA 3'-end processing"/>
    <property type="evidence" value="ECO:0007669"/>
    <property type="project" value="TreeGrafter"/>
</dbReference>
<dbReference type="SMART" id="SM00474">
    <property type="entry name" value="35EXOc"/>
    <property type="match status" value="1"/>
</dbReference>
<dbReference type="Proteomes" id="UP000031512">
    <property type="component" value="Unassembled WGS sequence"/>
</dbReference>
<dbReference type="InterPro" id="IPR036397">
    <property type="entry name" value="RNaseH_sf"/>
</dbReference>
<dbReference type="RefSeq" id="XP_004832317.1">
    <property type="nucleotide sequence ID" value="XM_004832260.1"/>
</dbReference>
<dbReference type="GO" id="GO:0000175">
    <property type="term" value="F:3'-5'-RNA exonuclease activity"/>
    <property type="evidence" value="ECO:0007669"/>
    <property type="project" value="InterPro"/>
</dbReference>
<dbReference type="VEuPathDB" id="PiroplasmaDB:BEWA_014240"/>
<dbReference type="InterPro" id="IPR045092">
    <property type="entry name" value="Rrp6-like"/>
</dbReference>
<dbReference type="SUPFAM" id="SSF53098">
    <property type="entry name" value="Ribonuclease H-like"/>
    <property type="match status" value="1"/>
</dbReference>
<keyword evidence="3" id="KW-0378">Hydrolase</keyword>
<proteinExistence type="predicted"/>
<dbReference type="GeneID" id="15804500"/>
<keyword evidence="4" id="KW-1185">Reference proteome</keyword>
<feature type="domain" description="3'-5' exonuclease" evidence="2">
    <location>
        <begin position="321"/>
        <end position="490"/>
    </location>
</feature>
<evidence type="ECO:0000313" key="4">
    <source>
        <dbReference type="Proteomes" id="UP000031512"/>
    </source>
</evidence>
<comment type="caution">
    <text evidence="3">The sequence shown here is derived from an EMBL/GenBank/DDBJ whole genome shotgun (WGS) entry which is preliminary data.</text>
</comment>
<dbReference type="GO" id="GO:0071038">
    <property type="term" value="P:TRAMP-dependent tRNA surveillance pathway"/>
    <property type="evidence" value="ECO:0007669"/>
    <property type="project" value="TreeGrafter"/>
</dbReference>
<gene>
    <name evidence="3" type="ORF">BEWA_014240</name>
</gene>
<dbReference type="GO" id="GO:0003727">
    <property type="term" value="F:single-stranded RNA binding"/>
    <property type="evidence" value="ECO:0007669"/>
    <property type="project" value="TreeGrafter"/>
</dbReference>
<reference evidence="3 4" key="1">
    <citation type="journal article" date="2012" name="BMC Genomics">
        <title>Comparative genomic analysis and phylogenetic position of Theileria equi.</title>
        <authorList>
            <person name="Kappmeyer L.S."/>
            <person name="Thiagarajan M."/>
            <person name="Herndon D.R."/>
            <person name="Ramsay J.D."/>
            <person name="Caler E."/>
            <person name="Djikeng A."/>
            <person name="Gillespie J.J."/>
            <person name="Lau A.O."/>
            <person name="Roalson E.H."/>
            <person name="Silva J.C."/>
            <person name="Silva M.G."/>
            <person name="Suarez C.E."/>
            <person name="Ueti M.W."/>
            <person name="Nene V.M."/>
            <person name="Mealey R.H."/>
            <person name="Knowles D.P."/>
            <person name="Brayton K.A."/>
        </authorList>
    </citation>
    <scope>NUCLEOTIDE SEQUENCE [LARGE SCALE GENOMIC DNA]</scope>
    <source>
        <strain evidence="3 4">WA</strain>
    </source>
</reference>
<dbReference type="GO" id="GO:0071036">
    <property type="term" value="P:nuclear polyadenylation-dependent snoRNA catabolic process"/>
    <property type="evidence" value="ECO:0007669"/>
    <property type="project" value="TreeGrafter"/>
</dbReference>
<keyword evidence="3" id="KW-0269">Exonuclease</keyword>
<dbReference type="KEGG" id="beq:BEWA_014240"/>
<name>L1LC88_THEEQ</name>
<dbReference type="eggNOG" id="KOG2206">
    <property type="taxonomic scope" value="Eukaryota"/>
</dbReference>
<evidence type="ECO:0000259" key="2">
    <source>
        <dbReference type="SMART" id="SM00474"/>
    </source>
</evidence>
<dbReference type="GO" id="GO:0071037">
    <property type="term" value="P:nuclear polyadenylation-dependent snRNA catabolic process"/>
    <property type="evidence" value="ECO:0007669"/>
    <property type="project" value="TreeGrafter"/>
</dbReference>
<accession>L1LC88</accession>
<evidence type="ECO:0000313" key="3">
    <source>
        <dbReference type="EMBL" id="EKX72865.1"/>
    </source>
</evidence>
<keyword evidence="3" id="KW-0540">Nuclease</keyword>
<dbReference type="InterPro" id="IPR002562">
    <property type="entry name" value="3'-5'_exonuclease_dom"/>
</dbReference>